<gene>
    <name evidence="1" type="ORF">Gotri_018647</name>
</gene>
<dbReference type="EMBL" id="JABEZW010000007">
    <property type="protein sequence ID" value="MBA0769962.1"/>
    <property type="molecule type" value="Genomic_DNA"/>
</dbReference>
<dbReference type="Proteomes" id="UP000593568">
    <property type="component" value="Unassembled WGS sequence"/>
</dbReference>
<sequence>MLPSRCMRPVECCDSLDFDNRFPWHLKTLMICILSTCGSRMRID</sequence>
<keyword evidence="2" id="KW-1185">Reference proteome</keyword>
<accession>A0A7J9EAA9</accession>
<dbReference type="AlphaFoldDB" id="A0A7J9EAA9"/>
<comment type="caution">
    <text evidence="1">The sequence shown here is derived from an EMBL/GenBank/DDBJ whole genome shotgun (WGS) entry which is preliminary data.</text>
</comment>
<reference evidence="1 2" key="1">
    <citation type="journal article" date="2019" name="Genome Biol. Evol.">
        <title>Insights into the evolution of the New World diploid cottons (Gossypium, subgenus Houzingenia) based on genome sequencing.</title>
        <authorList>
            <person name="Grover C.E."/>
            <person name="Arick M.A. 2nd"/>
            <person name="Thrash A."/>
            <person name="Conover J.L."/>
            <person name="Sanders W.S."/>
            <person name="Peterson D.G."/>
            <person name="Frelichowski J.E."/>
            <person name="Scheffler J.A."/>
            <person name="Scheffler B.E."/>
            <person name="Wendel J.F."/>
        </authorList>
    </citation>
    <scope>NUCLEOTIDE SEQUENCE [LARGE SCALE GENOMIC DNA]</scope>
    <source>
        <strain evidence="1">8</strain>
        <tissue evidence="1">Leaf</tissue>
    </source>
</reference>
<protein>
    <submittedName>
        <fullName evidence="1">Uncharacterized protein</fullName>
    </submittedName>
</protein>
<evidence type="ECO:0000313" key="1">
    <source>
        <dbReference type="EMBL" id="MBA0769962.1"/>
    </source>
</evidence>
<proteinExistence type="predicted"/>
<evidence type="ECO:0000313" key="2">
    <source>
        <dbReference type="Proteomes" id="UP000593568"/>
    </source>
</evidence>
<name>A0A7J9EAA9_9ROSI</name>
<organism evidence="1 2">
    <name type="scientific">Gossypium trilobum</name>
    <dbReference type="NCBI Taxonomy" id="34281"/>
    <lineage>
        <taxon>Eukaryota</taxon>
        <taxon>Viridiplantae</taxon>
        <taxon>Streptophyta</taxon>
        <taxon>Embryophyta</taxon>
        <taxon>Tracheophyta</taxon>
        <taxon>Spermatophyta</taxon>
        <taxon>Magnoliopsida</taxon>
        <taxon>eudicotyledons</taxon>
        <taxon>Gunneridae</taxon>
        <taxon>Pentapetalae</taxon>
        <taxon>rosids</taxon>
        <taxon>malvids</taxon>
        <taxon>Malvales</taxon>
        <taxon>Malvaceae</taxon>
        <taxon>Malvoideae</taxon>
        <taxon>Gossypium</taxon>
    </lineage>
</organism>